<dbReference type="Proteomes" id="UP001225576">
    <property type="component" value="Unassembled WGS sequence"/>
</dbReference>
<keyword evidence="2 4" id="KW-0012">Acyltransferase</keyword>
<dbReference type="AlphaFoldDB" id="A0AAW6ZHZ2"/>
<dbReference type="Gene3D" id="3.40.630.30">
    <property type="match status" value="1"/>
</dbReference>
<dbReference type="Pfam" id="PF13673">
    <property type="entry name" value="Acetyltransf_10"/>
    <property type="match status" value="1"/>
</dbReference>
<gene>
    <name evidence="4" type="ORF">QP858_01980</name>
</gene>
<comment type="caution">
    <text evidence="4">The sequence shown here is derived from an EMBL/GenBank/DDBJ whole genome shotgun (WGS) entry which is preliminary data.</text>
</comment>
<evidence type="ECO:0000256" key="1">
    <source>
        <dbReference type="ARBA" id="ARBA00022679"/>
    </source>
</evidence>
<name>A0AAW6ZHZ2_9ACTO</name>
<dbReference type="EMBL" id="JASPDQ010000003">
    <property type="protein sequence ID" value="MDK8601226.1"/>
    <property type="molecule type" value="Genomic_DNA"/>
</dbReference>
<protein>
    <submittedName>
        <fullName evidence="4">GNAT family N-acetyltransferase</fullName>
        <ecNumber evidence="4">2.3.1.-</ecNumber>
    </submittedName>
</protein>
<dbReference type="InterPro" id="IPR000182">
    <property type="entry name" value="GNAT_dom"/>
</dbReference>
<evidence type="ECO:0000256" key="2">
    <source>
        <dbReference type="ARBA" id="ARBA00023315"/>
    </source>
</evidence>
<proteinExistence type="predicted"/>
<dbReference type="PANTHER" id="PTHR43877">
    <property type="entry name" value="AMINOALKYLPHOSPHONATE N-ACETYLTRANSFERASE-RELATED-RELATED"/>
    <property type="match status" value="1"/>
</dbReference>
<sequence>MRVWQVTTREELERCFAIRMAVFVDEQHVEAANEIDALDFAPPTRHVLAEVGGHDAGTARLLIDEAGHVHVGRVAVHSWARGTGVGRALMNAMHELALDVAGDDVRVELSAQESAMGFYASLGYGVVNRERYLDEGIWHQDMVLTLRRAEAQ</sequence>
<evidence type="ECO:0000259" key="3">
    <source>
        <dbReference type="PROSITE" id="PS51186"/>
    </source>
</evidence>
<accession>A0AAW6ZHZ2</accession>
<dbReference type="InterPro" id="IPR050832">
    <property type="entry name" value="Bact_Acetyltransf"/>
</dbReference>
<reference evidence="4" key="1">
    <citation type="submission" date="2023-05" db="EMBL/GenBank/DDBJ databases">
        <title>Genomic Catalog of Human Bladder Bacteria.</title>
        <authorList>
            <person name="Du J."/>
        </authorList>
    </citation>
    <scope>NUCLEOTIDE SEQUENCE</scope>
    <source>
        <strain evidence="4">UMB1304A</strain>
    </source>
</reference>
<dbReference type="EC" id="2.3.1.-" evidence="4"/>
<dbReference type="CDD" id="cd04301">
    <property type="entry name" value="NAT_SF"/>
    <property type="match status" value="1"/>
</dbReference>
<evidence type="ECO:0000313" key="5">
    <source>
        <dbReference type="Proteomes" id="UP001225576"/>
    </source>
</evidence>
<dbReference type="PROSITE" id="PS51186">
    <property type="entry name" value="GNAT"/>
    <property type="match status" value="1"/>
</dbReference>
<keyword evidence="1 4" id="KW-0808">Transferase</keyword>
<organism evidence="4 5">
    <name type="scientific">Trueperella bernardiae</name>
    <dbReference type="NCBI Taxonomy" id="59561"/>
    <lineage>
        <taxon>Bacteria</taxon>
        <taxon>Bacillati</taxon>
        <taxon>Actinomycetota</taxon>
        <taxon>Actinomycetes</taxon>
        <taxon>Actinomycetales</taxon>
        <taxon>Actinomycetaceae</taxon>
        <taxon>Trueperella</taxon>
    </lineage>
</organism>
<feature type="domain" description="N-acetyltransferase" evidence="3">
    <location>
        <begin position="1"/>
        <end position="147"/>
    </location>
</feature>
<dbReference type="InterPro" id="IPR016181">
    <property type="entry name" value="Acyl_CoA_acyltransferase"/>
</dbReference>
<dbReference type="GO" id="GO:0016747">
    <property type="term" value="F:acyltransferase activity, transferring groups other than amino-acyl groups"/>
    <property type="evidence" value="ECO:0007669"/>
    <property type="project" value="InterPro"/>
</dbReference>
<dbReference type="SUPFAM" id="SSF55729">
    <property type="entry name" value="Acyl-CoA N-acyltransferases (Nat)"/>
    <property type="match status" value="1"/>
</dbReference>
<dbReference type="RefSeq" id="WP_201783125.1">
    <property type="nucleotide sequence ID" value="NZ_CAUPHE010000011.1"/>
</dbReference>
<evidence type="ECO:0000313" key="4">
    <source>
        <dbReference type="EMBL" id="MDK8601226.1"/>
    </source>
</evidence>